<dbReference type="PROSITE" id="PS51257">
    <property type="entry name" value="PROKAR_LIPOPROTEIN"/>
    <property type="match status" value="1"/>
</dbReference>
<protein>
    <submittedName>
        <fullName evidence="2">Uncharacterized protein</fullName>
    </submittedName>
</protein>
<feature type="chain" id="PRO_5043709907" evidence="1">
    <location>
        <begin position="22"/>
        <end position="170"/>
    </location>
</feature>
<proteinExistence type="predicted"/>
<dbReference type="AlphaFoldDB" id="A0AAV9WFE1"/>
<evidence type="ECO:0000313" key="3">
    <source>
        <dbReference type="Proteomes" id="UP001370758"/>
    </source>
</evidence>
<evidence type="ECO:0000313" key="2">
    <source>
        <dbReference type="EMBL" id="KAK6506962.1"/>
    </source>
</evidence>
<reference evidence="2 3" key="1">
    <citation type="submission" date="2023-08" db="EMBL/GenBank/DDBJ databases">
        <authorList>
            <person name="Palmer J.M."/>
        </authorList>
    </citation>
    <scope>NUCLEOTIDE SEQUENCE [LARGE SCALE GENOMIC DNA]</scope>
    <source>
        <strain evidence="2 3">TWF481</strain>
    </source>
</reference>
<gene>
    <name evidence="2" type="ORF">TWF481_005419</name>
</gene>
<dbReference type="Proteomes" id="UP001370758">
    <property type="component" value="Unassembled WGS sequence"/>
</dbReference>
<keyword evidence="1" id="KW-0732">Signal</keyword>
<comment type="caution">
    <text evidence="2">The sequence shown here is derived from an EMBL/GenBank/DDBJ whole genome shotgun (WGS) entry which is preliminary data.</text>
</comment>
<organism evidence="2 3">
    <name type="scientific">Arthrobotrys musiformis</name>
    <dbReference type="NCBI Taxonomy" id="47236"/>
    <lineage>
        <taxon>Eukaryota</taxon>
        <taxon>Fungi</taxon>
        <taxon>Dikarya</taxon>
        <taxon>Ascomycota</taxon>
        <taxon>Pezizomycotina</taxon>
        <taxon>Orbiliomycetes</taxon>
        <taxon>Orbiliales</taxon>
        <taxon>Orbiliaceae</taxon>
        <taxon>Arthrobotrys</taxon>
    </lineage>
</organism>
<accession>A0AAV9WFE1</accession>
<evidence type="ECO:0000256" key="1">
    <source>
        <dbReference type="SAM" id="SignalP"/>
    </source>
</evidence>
<name>A0AAV9WFE1_9PEZI</name>
<dbReference type="EMBL" id="JAVHJL010000003">
    <property type="protein sequence ID" value="KAK6506962.1"/>
    <property type="molecule type" value="Genomic_DNA"/>
</dbReference>
<feature type="signal peptide" evidence="1">
    <location>
        <begin position="1"/>
        <end position="21"/>
    </location>
</feature>
<sequence>MRLSFFQIVCLLCGCASFAQAIIDQQPIILSTSEDLTTDSASLEPHGGASDNYPDHIAEEVTEAKNDCLPLPLPTGWEVTARQSVCCTPTECNQTWEGKLNGNLPCTKPGMIVESIVFYGALLGVEKVLCLYTGSQCTRPFAALNRNSGCLTLFSKRLGAFKIVPSGTAC</sequence>
<keyword evidence="3" id="KW-1185">Reference proteome</keyword>